<feature type="compositionally biased region" description="Low complexity" evidence="6">
    <location>
        <begin position="165"/>
        <end position="175"/>
    </location>
</feature>
<keyword evidence="1" id="KW-0343">GTPase activation</keyword>
<dbReference type="Gene3D" id="1.10.220.150">
    <property type="entry name" value="Arf GTPase activating protein"/>
    <property type="match status" value="1"/>
</dbReference>
<dbReference type="PANTHER" id="PTHR46395">
    <property type="entry name" value="ADP-RIBOSYLATION FACTOR GTPASE-ACTIVATING PROTEIN 1"/>
    <property type="match status" value="1"/>
</dbReference>
<evidence type="ECO:0000256" key="6">
    <source>
        <dbReference type="SAM" id="MobiDB-lite"/>
    </source>
</evidence>
<dbReference type="PROSITE" id="PS50115">
    <property type="entry name" value="ARFGAP"/>
    <property type="match status" value="1"/>
</dbReference>
<dbReference type="KEGG" id="cput:CONPUDRAFT_103258"/>
<evidence type="ECO:0000256" key="4">
    <source>
        <dbReference type="ARBA" id="ARBA00022833"/>
    </source>
</evidence>
<dbReference type="GO" id="GO:0030100">
    <property type="term" value="P:regulation of endocytosis"/>
    <property type="evidence" value="ECO:0007669"/>
    <property type="project" value="TreeGrafter"/>
</dbReference>
<dbReference type="GeneID" id="19198411"/>
<evidence type="ECO:0000256" key="3">
    <source>
        <dbReference type="ARBA" id="ARBA00022771"/>
    </source>
</evidence>
<dbReference type="EMBL" id="JH711577">
    <property type="protein sequence ID" value="EIW82277.1"/>
    <property type="molecule type" value="Genomic_DNA"/>
</dbReference>
<protein>
    <submittedName>
        <fullName evidence="8">ArfGap-domain-containing protein</fullName>
    </submittedName>
</protein>
<accession>A0A5M3MTA8</accession>
<dbReference type="GO" id="GO:0032012">
    <property type="term" value="P:regulation of ARF protein signal transduction"/>
    <property type="evidence" value="ECO:0007669"/>
    <property type="project" value="TreeGrafter"/>
</dbReference>
<evidence type="ECO:0000256" key="2">
    <source>
        <dbReference type="ARBA" id="ARBA00022723"/>
    </source>
</evidence>
<evidence type="ECO:0000313" key="8">
    <source>
        <dbReference type="EMBL" id="EIW82277.1"/>
    </source>
</evidence>
<feature type="domain" description="Arf-GAP" evidence="7">
    <location>
        <begin position="7"/>
        <end position="122"/>
    </location>
</feature>
<proteinExistence type="predicted"/>
<sequence length="421" mass="45021">MDQAAAKKTLQELIKRDDLDNKVCVDCASPNPQWASVSFAILLCLQCAGVHRGFGVHVSFVRSVSMDVWQPEQIKRMQLGGNKPFKQFMQSYTPADQGGYKEGMSSSDQYHCWAAAQYRQKLDAMLADKPWSSSPPPADFSHPGSGASTPGRPSSAQGLRKSRASARNAAGSSLREQSGSPASFEASPRGTPDLSKTDQKSANEAYFANMGQTNASRPVDLPPSQGGRYQGFGNSPSPPPASQHPSFGLSSMAAPSLSDFQEDPAAALSKGWSLLSAAVTGASRVVSENVLQPGMERAMDPSLHASMRGYISEAGRFANGAGRFANDWSKSQLGVDVADHVGGVMGSVRDRVGGSHQEAGYTSLGHGESPATYHDDTDSFFSEYTDQRRSEPQSSTPQPSKAPAPSTQAKKDDGWDDWEDF</sequence>
<keyword evidence="4" id="KW-0862">Zinc</keyword>
<feature type="region of interest" description="Disordered" evidence="6">
    <location>
        <begin position="212"/>
        <end position="255"/>
    </location>
</feature>
<comment type="caution">
    <text evidence="8">The sequence shown here is derived from an EMBL/GenBank/DDBJ whole genome shotgun (WGS) entry which is preliminary data.</text>
</comment>
<feature type="compositionally biased region" description="Polar residues" evidence="6">
    <location>
        <begin position="146"/>
        <end position="157"/>
    </location>
</feature>
<evidence type="ECO:0000313" key="9">
    <source>
        <dbReference type="Proteomes" id="UP000053558"/>
    </source>
</evidence>
<evidence type="ECO:0000259" key="7">
    <source>
        <dbReference type="PROSITE" id="PS50115"/>
    </source>
</evidence>
<dbReference type="RefSeq" id="XP_007767998.1">
    <property type="nucleotide sequence ID" value="XM_007769808.1"/>
</dbReference>
<evidence type="ECO:0000256" key="1">
    <source>
        <dbReference type="ARBA" id="ARBA00022468"/>
    </source>
</evidence>
<dbReference type="SUPFAM" id="SSF57863">
    <property type="entry name" value="ArfGap/RecO-like zinc finger"/>
    <property type="match status" value="1"/>
</dbReference>
<dbReference type="OrthoDB" id="983479at2759"/>
<dbReference type="OMA" id="MSKLWEV"/>
<dbReference type="Pfam" id="PF01412">
    <property type="entry name" value="ArfGap"/>
    <property type="match status" value="1"/>
</dbReference>
<organism evidence="8 9">
    <name type="scientific">Coniophora puteana (strain RWD-64-598)</name>
    <name type="common">Brown rot fungus</name>
    <dbReference type="NCBI Taxonomy" id="741705"/>
    <lineage>
        <taxon>Eukaryota</taxon>
        <taxon>Fungi</taxon>
        <taxon>Dikarya</taxon>
        <taxon>Basidiomycota</taxon>
        <taxon>Agaricomycotina</taxon>
        <taxon>Agaricomycetes</taxon>
        <taxon>Agaricomycetidae</taxon>
        <taxon>Boletales</taxon>
        <taxon>Coniophorineae</taxon>
        <taxon>Coniophoraceae</taxon>
        <taxon>Coniophora</taxon>
    </lineage>
</organism>
<evidence type="ECO:0000256" key="5">
    <source>
        <dbReference type="PROSITE-ProRule" id="PRU00288"/>
    </source>
</evidence>
<dbReference type="InterPro" id="IPR037278">
    <property type="entry name" value="ARFGAP/RecO"/>
</dbReference>
<dbReference type="GO" id="GO:0008270">
    <property type="term" value="F:zinc ion binding"/>
    <property type="evidence" value="ECO:0007669"/>
    <property type="project" value="UniProtKB-KW"/>
</dbReference>
<dbReference type="AlphaFoldDB" id="A0A5M3MTA8"/>
<dbReference type="GO" id="GO:0000139">
    <property type="term" value="C:Golgi membrane"/>
    <property type="evidence" value="ECO:0007669"/>
    <property type="project" value="TreeGrafter"/>
</dbReference>
<dbReference type="InterPro" id="IPR001164">
    <property type="entry name" value="ArfGAP_dom"/>
</dbReference>
<keyword evidence="3 5" id="KW-0863">Zinc-finger</keyword>
<dbReference type="PANTHER" id="PTHR46395:SF1">
    <property type="entry name" value="ADP-RIBOSYLATION FACTOR GTPASE-ACTIVATING PROTEIN 1"/>
    <property type="match status" value="1"/>
</dbReference>
<feature type="region of interest" description="Disordered" evidence="6">
    <location>
        <begin position="348"/>
        <end position="421"/>
    </location>
</feature>
<keyword evidence="9" id="KW-1185">Reference proteome</keyword>
<dbReference type="InterPro" id="IPR038508">
    <property type="entry name" value="ArfGAP_dom_sf"/>
</dbReference>
<feature type="region of interest" description="Disordered" evidence="6">
    <location>
        <begin position="128"/>
        <end position="199"/>
    </location>
</feature>
<dbReference type="SMART" id="SM00105">
    <property type="entry name" value="ArfGap"/>
    <property type="match status" value="1"/>
</dbReference>
<dbReference type="GO" id="GO:0005096">
    <property type="term" value="F:GTPase activator activity"/>
    <property type="evidence" value="ECO:0007669"/>
    <property type="project" value="UniProtKB-KW"/>
</dbReference>
<dbReference type="PRINTS" id="PR00405">
    <property type="entry name" value="REVINTRACTNG"/>
</dbReference>
<dbReference type="CDD" id="cd08830">
    <property type="entry name" value="ArfGap_ArfGap1"/>
    <property type="match status" value="1"/>
</dbReference>
<dbReference type="Proteomes" id="UP000053558">
    <property type="component" value="Unassembled WGS sequence"/>
</dbReference>
<gene>
    <name evidence="8" type="ORF">CONPUDRAFT_103258</name>
</gene>
<reference evidence="9" key="1">
    <citation type="journal article" date="2012" name="Science">
        <title>The Paleozoic origin of enzymatic lignin decomposition reconstructed from 31 fungal genomes.</title>
        <authorList>
            <person name="Floudas D."/>
            <person name="Binder M."/>
            <person name="Riley R."/>
            <person name="Barry K."/>
            <person name="Blanchette R.A."/>
            <person name="Henrissat B."/>
            <person name="Martinez A.T."/>
            <person name="Otillar R."/>
            <person name="Spatafora J.W."/>
            <person name="Yadav J.S."/>
            <person name="Aerts A."/>
            <person name="Benoit I."/>
            <person name="Boyd A."/>
            <person name="Carlson A."/>
            <person name="Copeland A."/>
            <person name="Coutinho P.M."/>
            <person name="de Vries R.P."/>
            <person name="Ferreira P."/>
            <person name="Findley K."/>
            <person name="Foster B."/>
            <person name="Gaskell J."/>
            <person name="Glotzer D."/>
            <person name="Gorecki P."/>
            <person name="Heitman J."/>
            <person name="Hesse C."/>
            <person name="Hori C."/>
            <person name="Igarashi K."/>
            <person name="Jurgens J.A."/>
            <person name="Kallen N."/>
            <person name="Kersten P."/>
            <person name="Kohler A."/>
            <person name="Kuees U."/>
            <person name="Kumar T.K.A."/>
            <person name="Kuo A."/>
            <person name="LaButti K."/>
            <person name="Larrondo L.F."/>
            <person name="Lindquist E."/>
            <person name="Ling A."/>
            <person name="Lombard V."/>
            <person name="Lucas S."/>
            <person name="Lundell T."/>
            <person name="Martin R."/>
            <person name="McLaughlin D.J."/>
            <person name="Morgenstern I."/>
            <person name="Morin E."/>
            <person name="Murat C."/>
            <person name="Nagy L.G."/>
            <person name="Nolan M."/>
            <person name="Ohm R.A."/>
            <person name="Patyshakuliyeva A."/>
            <person name="Rokas A."/>
            <person name="Ruiz-Duenas F.J."/>
            <person name="Sabat G."/>
            <person name="Salamov A."/>
            <person name="Samejima M."/>
            <person name="Schmutz J."/>
            <person name="Slot J.C."/>
            <person name="St John F."/>
            <person name="Stenlid J."/>
            <person name="Sun H."/>
            <person name="Sun S."/>
            <person name="Syed K."/>
            <person name="Tsang A."/>
            <person name="Wiebenga A."/>
            <person name="Young D."/>
            <person name="Pisabarro A."/>
            <person name="Eastwood D.C."/>
            <person name="Martin F."/>
            <person name="Cullen D."/>
            <person name="Grigoriev I.V."/>
            <person name="Hibbett D.S."/>
        </authorList>
    </citation>
    <scope>NUCLEOTIDE SEQUENCE [LARGE SCALE GENOMIC DNA]</scope>
    <source>
        <strain evidence="9">RWD-64-598 SS2</strain>
    </source>
</reference>
<name>A0A5M3MTA8_CONPW</name>
<keyword evidence="2" id="KW-0479">Metal-binding</keyword>